<dbReference type="EMBL" id="BK015760">
    <property type="protein sequence ID" value="DAE23833.1"/>
    <property type="molecule type" value="Genomic_DNA"/>
</dbReference>
<proteinExistence type="predicted"/>
<sequence>MTKLLLQWGRGVPLIKNARILSTMLGREDHGIMTFMIYIDAGNFSCGVGGFCLDEYSNNIKARIFRAESMEAISKILDVVGVNKWEDLPGKYIRFKDDGWGSTVTKIGNIIDDKWFDMREFFGKESK</sequence>
<evidence type="ECO:0000313" key="1">
    <source>
        <dbReference type="EMBL" id="DAE23833.1"/>
    </source>
</evidence>
<protein>
    <submittedName>
        <fullName evidence="1">Uncharacterized protein</fullName>
    </submittedName>
</protein>
<name>A0A8S5QYE3_9CAUD</name>
<accession>A0A8S5QYE3</accession>
<reference evidence="1" key="1">
    <citation type="journal article" date="2021" name="Proc. Natl. Acad. Sci. U.S.A.">
        <title>A Catalog of Tens of Thousands of Viruses from Human Metagenomes Reveals Hidden Associations with Chronic Diseases.</title>
        <authorList>
            <person name="Tisza M.J."/>
            <person name="Buck C.B."/>
        </authorList>
    </citation>
    <scope>NUCLEOTIDE SEQUENCE</scope>
    <source>
        <strain evidence="1">Ct9lR64</strain>
    </source>
</reference>
<organism evidence="1">
    <name type="scientific">Siphoviridae sp. ct9lR64</name>
    <dbReference type="NCBI Taxonomy" id="2826178"/>
    <lineage>
        <taxon>Viruses</taxon>
        <taxon>Duplodnaviria</taxon>
        <taxon>Heunggongvirae</taxon>
        <taxon>Uroviricota</taxon>
        <taxon>Caudoviricetes</taxon>
    </lineage>
</organism>